<dbReference type="InterPro" id="IPR000873">
    <property type="entry name" value="AMP-dep_synth/lig_dom"/>
</dbReference>
<evidence type="ECO:0000256" key="2">
    <source>
        <dbReference type="ARBA" id="ARBA00022598"/>
    </source>
</evidence>
<feature type="domain" description="AMP-dependent ligase C-terminal" evidence="11">
    <location>
        <begin position="339"/>
        <end position="435"/>
    </location>
</feature>
<name>A0A1F2WFE4_9ACTN</name>
<dbReference type="InterPro" id="IPR011880">
    <property type="entry name" value="PA_CoA_ligase"/>
</dbReference>
<keyword evidence="2 9" id="KW-0436">Ligase</keyword>
<comment type="similarity">
    <text evidence="5 9">Belongs to the phenylacetyl-CoA ligase family.</text>
</comment>
<dbReference type="CDD" id="cd05913">
    <property type="entry name" value="PaaK"/>
    <property type="match status" value="1"/>
</dbReference>
<dbReference type="GO" id="GO:0047475">
    <property type="term" value="F:phenylacetate-CoA ligase activity"/>
    <property type="evidence" value="ECO:0007669"/>
    <property type="project" value="UniProtKB-EC"/>
</dbReference>
<evidence type="ECO:0000256" key="9">
    <source>
        <dbReference type="PIRNR" id="PIRNR006444"/>
    </source>
</evidence>
<organism evidence="12 13">
    <name type="scientific">Candidatus Solincola sediminis</name>
    <dbReference type="NCBI Taxonomy" id="1797199"/>
    <lineage>
        <taxon>Bacteria</taxon>
        <taxon>Bacillati</taxon>
        <taxon>Actinomycetota</taxon>
        <taxon>Candidatus Geothermincolia</taxon>
        <taxon>Candidatus Geothermincolales</taxon>
        <taxon>Candidatus Geothermincolaceae</taxon>
        <taxon>Candidatus Solincola</taxon>
    </lineage>
</organism>
<dbReference type="InterPro" id="IPR042099">
    <property type="entry name" value="ANL_N_sf"/>
</dbReference>
<evidence type="ECO:0000313" key="13">
    <source>
        <dbReference type="Proteomes" id="UP000177876"/>
    </source>
</evidence>
<dbReference type="Gene3D" id="3.30.300.30">
    <property type="match status" value="1"/>
</dbReference>
<keyword evidence="3 9" id="KW-0547">Nucleotide-binding</keyword>
<evidence type="ECO:0000256" key="1">
    <source>
        <dbReference type="ARBA" id="ARBA00011245"/>
    </source>
</evidence>
<gene>
    <name evidence="12" type="ORF">A2Y75_09580</name>
</gene>
<evidence type="ECO:0000256" key="3">
    <source>
        <dbReference type="ARBA" id="ARBA00022741"/>
    </source>
</evidence>
<sequence length="441" mass="49661">MHQDAEYWNPEFELLDREAIETLQLQRLKETLERCDRSPFYKEWFQKAGFDPASIASLADIARLPLMDKATLRNTDPTSFLTVGMEDIVRMHSSSGTSGQATVIFHTAGDINTWSNMVARCIYMAGVRRSDVFQNMMGYGLFTGGLGLHYAAERIGAMVIPAGSGNSKRQIQLMMEFNTTVIHIIPSYALYLLEVFKEMGVDPRRDTHLRIAVLGAEPHTEGLRSRVQEAYGLEAFNCYGLSEMSGPGVAFECPEKKGLHVWEDYYLLEVVDPVTMQTVEEGEEGELVFTSLCREGMPLLRYRTRDLASTYAGDCACGRSHRRISRIKGRSDDMFIVKGVNIFPMQVEKILLAALGIGSNYRIILDTIESKDEMRVLVEVSGEMWHGEVNELNRLKAGIAEELRREILISPVIELVEPGSLSQTEGKAVRVTDKRNQARRD</sequence>
<evidence type="ECO:0000256" key="6">
    <source>
        <dbReference type="ARBA" id="ARBA00066629"/>
    </source>
</evidence>
<dbReference type="Pfam" id="PF00501">
    <property type="entry name" value="AMP-binding"/>
    <property type="match status" value="1"/>
</dbReference>
<dbReference type="STRING" id="1797197.A2Y75_09580"/>
<evidence type="ECO:0000259" key="10">
    <source>
        <dbReference type="Pfam" id="PF00501"/>
    </source>
</evidence>
<dbReference type="PANTHER" id="PTHR43845">
    <property type="entry name" value="BLR5969 PROTEIN"/>
    <property type="match status" value="1"/>
</dbReference>
<dbReference type="InterPro" id="IPR045851">
    <property type="entry name" value="AMP-bd_C_sf"/>
</dbReference>
<comment type="function">
    <text evidence="9">Catalyzes the activation of phenylacetic acid (PA) to phenylacetyl-CoA (PA-CoA).</text>
</comment>
<feature type="domain" description="AMP-dependent synthetase/ligase" evidence="10">
    <location>
        <begin position="81"/>
        <end position="290"/>
    </location>
</feature>
<dbReference type="InterPro" id="IPR028154">
    <property type="entry name" value="AMP-dep_Lig_C"/>
</dbReference>
<evidence type="ECO:0000256" key="5">
    <source>
        <dbReference type="ARBA" id="ARBA00061566"/>
    </source>
</evidence>
<comment type="catalytic activity">
    <reaction evidence="9">
        <text>2-phenylacetate + ATP + CoA = phenylacetyl-CoA + AMP + diphosphate</text>
        <dbReference type="Rhea" id="RHEA:20956"/>
        <dbReference type="ChEBI" id="CHEBI:18401"/>
        <dbReference type="ChEBI" id="CHEBI:30616"/>
        <dbReference type="ChEBI" id="CHEBI:33019"/>
        <dbReference type="ChEBI" id="CHEBI:57287"/>
        <dbReference type="ChEBI" id="CHEBI:57390"/>
        <dbReference type="ChEBI" id="CHEBI:456215"/>
        <dbReference type="EC" id="6.2.1.30"/>
    </reaction>
</comment>
<dbReference type="Proteomes" id="UP000177876">
    <property type="component" value="Unassembled WGS sequence"/>
</dbReference>
<proteinExistence type="inferred from homology"/>
<reference evidence="12 13" key="1">
    <citation type="journal article" date="2016" name="Nat. Commun.">
        <title>Thousands of microbial genomes shed light on interconnected biogeochemical processes in an aquifer system.</title>
        <authorList>
            <person name="Anantharaman K."/>
            <person name="Brown C.T."/>
            <person name="Hug L.A."/>
            <person name="Sharon I."/>
            <person name="Castelle C.J."/>
            <person name="Probst A.J."/>
            <person name="Thomas B.C."/>
            <person name="Singh A."/>
            <person name="Wilkins M.J."/>
            <person name="Karaoz U."/>
            <person name="Brodie E.L."/>
            <person name="Williams K.H."/>
            <person name="Hubbard S.S."/>
            <person name="Banfield J.F."/>
        </authorList>
    </citation>
    <scope>NUCLEOTIDE SEQUENCE [LARGE SCALE GENOMIC DNA]</scope>
</reference>
<evidence type="ECO:0000256" key="4">
    <source>
        <dbReference type="ARBA" id="ARBA00060591"/>
    </source>
</evidence>
<dbReference type="PANTHER" id="PTHR43845:SF1">
    <property type="entry name" value="BLR5969 PROTEIN"/>
    <property type="match status" value="1"/>
</dbReference>
<evidence type="ECO:0000256" key="8">
    <source>
        <dbReference type="ARBA" id="ARBA00075111"/>
    </source>
</evidence>
<dbReference type="AlphaFoldDB" id="A0A1F2WFE4"/>
<comment type="caution">
    <text evidence="12">The sequence shown here is derived from an EMBL/GenBank/DDBJ whole genome shotgun (WGS) entry which is preliminary data.</text>
</comment>
<dbReference type="Gene3D" id="3.40.50.12780">
    <property type="entry name" value="N-terminal domain of ligase-like"/>
    <property type="match status" value="1"/>
</dbReference>
<evidence type="ECO:0000256" key="7">
    <source>
        <dbReference type="ARBA" id="ARBA00068695"/>
    </source>
</evidence>
<protein>
    <recommendedName>
        <fullName evidence="7 9">Phenylacetate-coenzyme A ligase</fullName>
        <ecNumber evidence="6 9">6.2.1.30</ecNumber>
    </recommendedName>
    <alternativeName>
        <fullName evidence="8 9">Phenylacetyl-CoA ligase</fullName>
    </alternativeName>
</protein>
<comment type="subunit">
    <text evidence="1">Monomer.</text>
</comment>
<dbReference type="FunFam" id="3.40.50.12780:FF:000016">
    <property type="entry name" value="Phenylacetate-coenzyme A ligase"/>
    <property type="match status" value="1"/>
</dbReference>
<dbReference type="EMBL" id="MELK01000053">
    <property type="protein sequence ID" value="OFW55551.1"/>
    <property type="molecule type" value="Genomic_DNA"/>
</dbReference>
<dbReference type="GO" id="GO:0010124">
    <property type="term" value="P:phenylacetate catabolic process"/>
    <property type="evidence" value="ECO:0007669"/>
    <property type="project" value="UniProtKB-UniRule"/>
</dbReference>
<dbReference type="GO" id="GO:0000166">
    <property type="term" value="F:nucleotide binding"/>
    <property type="evidence" value="ECO:0007669"/>
    <property type="project" value="UniProtKB-KW"/>
</dbReference>
<dbReference type="EC" id="6.2.1.30" evidence="6 9"/>
<dbReference type="Pfam" id="PF14535">
    <property type="entry name" value="AMP-binding_C_2"/>
    <property type="match status" value="1"/>
</dbReference>
<dbReference type="UniPathway" id="UPA00930"/>
<accession>A0A1F2WFE4</accession>
<evidence type="ECO:0000259" key="11">
    <source>
        <dbReference type="Pfam" id="PF14535"/>
    </source>
</evidence>
<evidence type="ECO:0000313" key="12">
    <source>
        <dbReference type="EMBL" id="OFW55551.1"/>
    </source>
</evidence>
<dbReference type="PIRSF" id="PIRSF006444">
    <property type="entry name" value="PaaK"/>
    <property type="match status" value="1"/>
</dbReference>
<comment type="pathway">
    <text evidence="4 9">Aromatic compound metabolism; phenylacetate degradation.</text>
</comment>
<dbReference type="SUPFAM" id="SSF56801">
    <property type="entry name" value="Acetyl-CoA synthetase-like"/>
    <property type="match status" value="1"/>
</dbReference>